<sequence>MRYLVAVLIVVGFTVTSFASNWPEFRGPSGDGHATDAKLPVTIDQSVVKWKTPIHGKGWSSPVVWDDQIWLTTATDDGTRMSVICVDRNSGKIVHDKVLLENETPAFCHPMNSYATPTPVIEAGRVYIHFGSYLTACLDTSNANVIWKREDLECDHHRGPASSPILHDGKLFIAYDGYDVQYVVALDKETGQTVWKTKREIDYGTNDGDRMKAYCTGHVITVNGQEQLVYPSAVATIAYDPSNGHPLWTAYHEGMNASARPLYGDGLVFITNGMGSMIAVSPDGKGNVTGTHIAWSARKSVAKKSSQLLVDGVLYMNSDDGVISARDPKTGDVVWQERAGGSFAASPIYADGRIYCFSTEGDILTFKPGETYQELAKTTLGDGFMASPAVVADQLILRSKSDLYLIQP</sequence>
<dbReference type="KEGG" id="snep:Enr13x_53420"/>
<accession>A0A518HX90</accession>
<dbReference type="SUPFAM" id="SSF50998">
    <property type="entry name" value="Quinoprotein alcohol dehydrogenase-like"/>
    <property type="match status" value="1"/>
</dbReference>
<proteinExistence type="predicted"/>
<protein>
    <submittedName>
        <fullName evidence="2">Outer membrane biogenesis protein BamB</fullName>
    </submittedName>
</protein>
<dbReference type="OrthoDB" id="244732at2"/>
<dbReference type="EMBL" id="CP037423">
    <property type="protein sequence ID" value="QDV45463.1"/>
    <property type="molecule type" value="Genomic_DNA"/>
</dbReference>
<dbReference type="Gene3D" id="2.130.10.10">
    <property type="entry name" value="YVTN repeat-like/Quinoprotein amine dehydrogenase"/>
    <property type="match status" value="2"/>
</dbReference>
<evidence type="ECO:0000313" key="2">
    <source>
        <dbReference type="EMBL" id="QDV45463.1"/>
    </source>
</evidence>
<dbReference type="InterPro" id="IPR018391">
    <property type="entry name" value="PQQ_b-propeller_rpt"/>
</dbReference>
<feature type="domain" description="Pyrrolo-quinoline quinone repeat" evidence="1">
    <location>
        <begin position="181"/>
        <end position="404"/>
    </location>
</feature>
<dbReference type="Proteomes" id="UP000319004">
    <property type="component" value="Chromosome"/>
</dbReference>
<evidence type="ECO:0000313" key="3">
    <source>
        <dbReference type="Proteomes" id="UP000319004"/>
    </source>
</evidence>
<dbReference type="PANTHER" id="PTHR34512:SF30">
    <property type="entry name" value="OUTER MEMBRANE PROTEIN ASSEMBLY FACTOR BAMB"/>
    <property type="match status" value="1"/>
</dbReference>
<organism evidence="2 3">
    <name type="scientific">Stieleria neptunia</name>
    <dbReference type="NCBI Taxonomy" id="2527979"/>
    <lineage>
        <taxon>Bacteria</taxon>
        <taxon>Pseudomonadati</taxon>
        <taxon>Planctomycetota</taxon>
        <taxon>Planctomycetia</taxon>
        <taxon>Pirellulales</taxon>
        <taxon>Pirellulaceae</taxon>
        <taxon>Stieleria</taxon>
    </lineage>
</organism>
<dbReference type="PANTHER" id="PTHR34512">
    <property type="entry name" value="CELL SURFACE PROTEIN"/>
    <property type="match status" value="1"/>
</dbReference>
<gene>
    <name evidence="2" type="ORF">Enr13x_53420</name>
</gene>
<dbReference type="AlphaFoldDB" id="A0A518HX90"/>
<dbReference type="Pfam" id="PF13360">
    <property type="entry name" value="PQQ_2"/>
    <property type="match status" value="1"/>
</dbReference>
<dbReference type="InterPro" id="IPR015943">
    <property type="entry name" value="WD40/YVTN_repeat-like_dom_sf"/>
</dbReference>
<dbReference type="InterPro" id="IPR002372">
    <property type="entry name" value="PQQ_rpt_dom"/>
</dbReference>
<dbReference type="RefSeq" id="WP_145389616.1">
    <property type="nucleotide sequence ID" value="NZ_CP037423.1"/>
</dbReference>
<name>A0A518HX90_9BACT</name>
<reference evidence="2 3" key="1">
    <citation type="submission" date="2019-03" db="EMBL/GenBank/DDBJ databases">
        <title>Deep-cultivation of Planctomycetes and their phenomic and genomic characterization uncovers novel biology.</title>
        <authorList>
            <person name="Wiegand S."/>
            <person name="Jogler M."/>
            <person name="Boedeker C."/>
            <person name="Pinto D."/>
            <person name="Vollmers J."/>
            <person name="Rivas-Marin E."/>
            <person name="Kohn T."/>
            <person name="Peeters S.H."/>
            <person name="Heuer A."/>
            <person name="Rast P."/>
            <person name="Oberbeckmann S."/>
            <person name="Bunk B."/>
            <person name="Jeske O."/>
            <person name="Meyerdierks A."/>
            <person name="Storesund J.E."/>
            <person name="Kallscheuer N."/>
            <person name="Luecker S."/>
            <person name="Lage O.M."/>
            <person name="Pohl T."/>
            <person name="Merkel B.J."/>
            <person name="Hornburger P."/>
            <person name="Mueller R.-W."/>
            <person name="Bruemmer F."/>
            <person name="Labrenz M."/>
            <person name="Spormann A.M."/>
            <person name="Op den Camp H."/>
            <person name="Overmann J."/>
            <person name="Amann R."/>
            <person name="Jetten M.S.M."/>
            <person name="Mascher T."/>
            <person name="Medema M.H."/>
            <person name="Devos D.P."/>
            <person name="Kaster A.-K."/>
            <person name="Ovreas L."/>
            <person name="Rohde M."/>
            <person name="Galperin M.Y."/>
            <person name="Jogler C."/>
        </authorList>
    </citation>
    <scope>NUCLEOTIDE SEQUENCE [LARGE SCALE GENOMIC DNA]</scope>
    <source>
        <strain evidence="2 3">Enr13</strain>
    </source>
</reference>
<evidence type="ECO:0000259" key="1">
    <source>
        <dbReference type="Pfam" id="PF13360"/>
    </source>
</evidence>
<dbReference type="InterPro" id="IPR011047">
    <property type="entry name" value="Quinoprotein_ADH-like_sf"/>
</dbReference>
<dbReference type="SMART" id="SM00564">
    <property type="entry name" value="PQQ"/>
    <property type="match status" value="4"/>
</dbReference>
<keyword evidence="3" id="KW-1185">Reference proteome</keyword>